<evidence type="ECO:0000313" key="1">
    <source>
        <dbReference type="EMBL" id="CAG8642709.1"/>
    </source>
</evidence>
<proteinExistence type="predicted"/>
<dbReference type="EMBL" id="CAJVPQ010004017">
    <property type="protein sequence ID" value="CAG8642709.1"/>
    <property type="molecule type" value="Genomic_DNA"/>
</dbReference>
<feature type="non-terminal residue" evidence="1">
    <location>
        <position position="62"/>
    </location>
</feature>
<dbReference type="Proteomes" id="UP000789570">
    <property type="component" value="Unassembled WGS sequence"/>
</dbReference>
<evidence type="ECO:0000313" key="2">
    <source>
        <dbReference type="Proteomes" id="UP000789570"/>
    </source>
</evidence>
<keyword evidence="2" id="KW-1185">Reference proteome</keyword>
<dbReference type="AlphaFoldDB" id="A0A9N9H046"/>
<name>A0A9N9H046_9GLOM</name>
<accession>A0A9N9H046</accession>
<comment type="caution">
    <text evidence="1">The sequence shown here is derived from an EMBL/GenBank/DDBJ whole genome shotgun (WGS) entry which is preliminary data.</text>
</comment>
<sequence length="62" mass="7014">MVKEFSNESAEVNFNACFAAVGLVGRINRQLLQMTFMCAGVISQLYKASYHNYQAMTFEKIV</sequence>
<dbReference type="OrthoDB" id="10261556at2759"/>
<protein>
    <submittedName>
        <fullName evidence="1">4478_t:CDS:1</fullName>
    </submittedName>
</protein>
<gene>
    <name evidence="1" type="ORF">FCALED_LOCUS10653</name>
</gene>
<organism evidence="1 2">
    <name type="scientific">Funneliformis caledonium</name>
    <dbReference type="NCBI Taxonomy" id="1117310"/>
    <lineage>
        <taxon>Eukaryota</taxon>
        <taxon>Fungi</taxon>
        <taxon>Fungi incertae sedis</taxon>
        <taxon>Mucoromycota</taxon>
        <taxon>Glomeromycotina</taxon>
        <taxon>Glomeromycetes</taxon>
        <taxon>Glomerales</taxon>
        <taxon>Glomeraceae</taxon>
        <taxon>Funneliformis</taxon>
    </lineage>
</organism>
<reference evidence="1" key="1">
    <citation type="submission" date="2021-06" db="EMBL/GenBank/DDBJ databases">
        <authorList>
            <person name="Kallberg Y."/>
            <person name="Tangrot J."/>
            <person name="Rosling A."/>
        </authorList>
    </citation>
    <scope>NUCLEOTIDE SEQUENCE</scope>
    <source>
        <strain evidence="1">UK204</strain>
    </source>
</reference>